<dbReference type="Proteomes" id="UP000199051">
    <property type="component" value="Unassembled WGS sequence"/>
</dbReference>
<dbReference type="Pfam" id="PF13560">
    <property type="entry name" value="HTH_31"/>
    <property type="match status" value="1"/>
</dbReference>
<evidence type="ECO:0000313" key="2">
    <source>
        <dbReference type="EMBL" id="SER47063.1"/>
    </source>
</evidence>
<dbReference type="PROSITE" id="PS50943">
    <property type="entry name" value="HTH_CROC1"/>
    <property type="match status" value="1"/>
</dbReference>
<dbReference type="SMART" id="SM00530">
    <property type="entry name" value="HTH_XRE"/>
    <property type="match status" value="1"/>
</dbReference>
<dbReference type="InterPro" id="IPR001387">
    <property type="entry name" value="Cro/C1-type_HTH"/>
</dbReference>
<dbReference type="GO" id="GO:0003677">
    <property type="term" value="F:DNA binding"/>
    <property type="evidence" value="ECO:0007669"/>
    <property type="project" value="InterPro"/>
</dbReference>
<sequence>MPSQTPLIPRRRLGQELRRLRELRGLHLEDAADHLECSPSKISRLETGQGVPKARDVRDLLDLYGVGDQRLRDQLLRLAGDGRRQAWWQDLADVVSSAMDTFISLESEASNIRYYVQSTFPGMFQTEEYARELFRAIYPRDDDVEREKRVRLRLKRQDILVEREDQPRIGVIVDEATLHRVVGSSAVMADQLAALLQASERQGVTLRVYPFAAGPDIAIQCTFVVFTFESEYDRNSVHIELSAGDRWLEQESDITRYTRIFDDLGRKCLSVEDSRDMIRSMMEYYSSKEEPPR</sequence>
<dbReference type="CDD" id="cd00093">
    <property type="entry name" value="HTH_XRE"/>
    <property type="match status" value="1"/>
</dbReference>
<evidence type="ECO:0000313" key="3">
    <source>
        <dbReference type="Proteomes" id="UP000199051"/>
    </source>
</evidence>
<dbReference type="SUPFAM" id="SSF47413">
    <property type="entry name" value="lambda repressor-like DNA-binding domains"/>
    <property type="match status" value="1"/>
</dbReference>
<dbReference type="EMBL" id="FOGI01000003">
    <property type="protein sequence ID" value="SER47063.1"/>
    <property type="molecule type" value="Genomic_DNA"/>
</dbReference>
<dbReference type="STRING" id="155974.SAMN04487818_103436"/>
<organism evidence="2 3">
    <name type="scientific">Actinokineospora terrae</name>
    <dbReference type="NCBI Taxonomy" id="155974"/>
    <lineage>
        <taxon>Bacteria</taxon>
        <taxon>Bacillati</taxon>
        <taxon>Actinomycetota</taxon>
        <taxon>Actinomycetes</taxon>
        <taxon>Pseudonocardiales</taxon>
        <taxon>Pseudonocardiaceae</taxon>
        <taxon>Actinokineospora</taxon>
    </lineage>
</organism>
<dbReference type="InterPro" id="IPR010982">
    <property type="entry name" value="Lambda_DNA-bd_dom_sf"/>
</dbReference>
<proteinExistence type="predicted"/>
<gene>
    <name evidence="2" type="ORF">SAMN04487818_103436</name>
</gene>
<feature type="domain" description="HTH cro/C1-type" evidence="1">
    <location>
        <begin position="17"/>
        <end position="70"/>
    </location>
</feature>
<accession>A0A1H9PHM1</accession>
<protein>
    <submittedName>
        <fullName evidence="2">Helix-turn-helix domain-containing protein</fullName>
    </submittedName>
</protein>
<dbReference type="InterPro" id="IPR043917">
    <property type="entry name" value="DUF5753"/>
</dbReference>
<reference evidence="3" key="1">
    <citation type="submission" date="2016-10" db="EMBL/GenBank/DDBJ databases">
        <authorList>
            <person name="Varghese N."/>
            <person name="Submissions S."/>
        </authorList>
    </citation>
    <scope>NUCLEOTIDE SEQUENCE [LARGE SCALE GENOMIC DNA]</scope>
    <source>
        <strain evidence="3">DSM 44260</strain>
    </source>
</reference>
<evidence type="ECO:0000259" key="1">
    <source>
        <dbReference type="PROSITE" id="PS50943"/>
    </source>
</evidence>
<dbReference type="AlphaFoldDB" id="A0A1H9PHM1"/>
<dbReference type="Pfam" id="PF19054">
    <property type="entry name" value="DUF5753"/>
    <property type="match status" value="1"/>
</dbReference>
<keyword evidence="3" id="KW-1185">Reference proteome</keyword>
<dbReference type="Gene3D" id="1.10.260.40">
    <property type="entry name" value="lambda repressor-like DNA-binding domains"/>
    <property type="match status" value="1"/>
</dbReference>
<name>A0A1H9PHM1_9PSEU</name>